<feature type="compositionally biased region" description="Low complexity" evidence="1">
    <location>
        <begin position="38"/>
        <end position="65"/>
    </location>
</feature>
<accession>U2TP09</accession>
<feature type="region of interest" description="Disordered" evidence="1">
    <location>
        <begin position="1"/>
        <end position="132"/>
    </location>
</feature>
<keyword evidence="2" id="KW-0812">Transmembrane</keyword>
<name>U2TP09_9ACTN</name>
<reference evidence="3 4" key="1">
    <citation type="submission" date="2013-08" db="EMBL/GenBank/DDBJ databases">
        <authorList>
            <person name="Durkin A.S."/>
            <person name="Haft D.R."/>
            <person name="McCorrison J."/>
            <person name="Torralba M."/>
            <person name="Gillis M."/>
            <person name="Haft D.H."/>
            <person name="Methe B."/>
            <person name="Sutton G."/>
            <person name="Nelson K.E."/>
        </authorList>
    </citation>
    <scope>NUCLEOTIDE SEQUENCE [LARGE SCALE GENOMIC DNA]</scope>
    <source>
        <strain evidence="3 4">F0195</strain>
    </source>
</reference>
<keyword evidence="2" id="KW-1133">Transmembrane helix</keyword>
<evidence type="ECO:0000313" key="4">
    <source>
        <dbReference type="Proteomes" id="UP000016638"/>
    </source>
</evidence>
<keyword evidence="4" id="KW-1185">Reference proteome</keyword>
<dbReference type="Proteomes" id="UP000016638">
    <property type="component" value="Unassembled WGS sequence"/>
</dbReference>
<dbReference type="AlphaFoldDB" id="U2TP09"/>
<proteinExistence type="predicted"/>
<gene>
    <name evidence="3" type="ORF">HMPREF1316_1791</name>
</gene>
<organism evidence="3 4">
    <name type="scientific">Olsenella profusa F0195</name>
    <dbReference type="NCBI Taxonomy" id="1125712"/>
    <lineage>
        <taxon>Bacteria</taxon>
        <taxon>Bacillati</taxon>
        <taxon>Actinomycetota</taxon>
        <taxon>Coriobacteriia</taxon>
        <taxon>Coriobacteriales</taxon>
        <taxon>Atopobiaceae</taxon>
        <taxon>Olsenella</taxon>
    </lineage>
</organism>
<protein>
    <submittedName>
        <fullName evidence="3">Uncharacterized protein</fullName>
    </submittedName>
</protein>
<dbReference type="EMBL" id="AWEZ01000050">
    <property type="protein sequence ID" value="ERL07858.1"/>
    <property type="molecule type" value="Genomic_DNA"/>
</dbReference>
<feature type="transmembrane region" description="Helical" evidence="2">
    <location>
        <begin position="158"/>
        <end position="178"/>
    </location>
</feature>
<sequence>MADQPTPMGAPDAPQQPQDAPQQPVPQPAQPPAGQPGGQPATQTDQSQDAPQQPAQPQEAAPQEPMDATTVQPQPTGVPGAAPADAAPAQPQPTGIPDPAPMDATQVASGIGAPSPGGSGAPADAQAAAPGVPNGPAVPDAYAAPGAPAPKKPMSKGLLAAIIAVVVVLVGGGIFLLVRNNVAQQAEAKIKDTASSIVEADDSLHGLDAYAKIDSGFDTDLDTDGDRNKVSDATSALDTAEASLNEAKQSEWALSDADKSTITALEAGIQSRRDATDTVGKLMDATDQAKTVSDDASTFLNDFAAAYVYLGLADDARGQAISSANNGGGMDTSAISTYLDKCSSALEQAKKDLDALEQDAPDADFSSYDDVCGALSTTVDDLSAAIDKMNQGDVDGTNAALGTYYSQRDDLVKKAKGMEGTSAVLKKLVTDGDKQNAKNLKSNFSDIKGNVSDLIDDELVGDTMDTSTFA</sequence>
<evidence type="ECO:0000313" key="3">
    <source>
        <dbReference type="EMBL" id="ERL07858.1"/>
    </source>
</evidence>
<evidence type="ECO:0000256" key="1">
    <source>
        <dbReference type="SAM" id="MobiDB-lite"/>
    </source>
</evidence>
<dbReference type="PATRIC" id="fig|1125712.3.peg.1503"/>
<feature type="compositionally biased region" description="Low complexity" evidence="1">
    <location>
        <begin position="121"/>
        <end position="132"/>
    </location>
</feature>
<feature type="compositionally biased region" description="Pro residues" evidence="1">
    <location>
        <begin position="90"/>
        <end position="100"/>
    </location>
</feature>
<dbReference type="STRING" id="1125712.HMPREF1316_1791"/>
<feature type="compositionally biased region" description="Low complexity" evidence="1">
    <location>
        <begin position="9"/>
        <end position="22"/>
    </location>
</feature>
<feature type="compositionally biased region" description="Pro residues" evidence="1">
    <location>
        <begin position="23"/>
        <end position="34"/>
    </location>
</feature>
<keyword evidence="2" id="KW-0472">Membrane</keyword>
<comment type="caution">
    <text evidence="3">The sequence shown here is derived from an EMBL/GenBank/DDBJ whole genome shotgun (WGS) entry which is preliminary data.</text>
</comment>
<feature type="compositionally biased region" description="Low complexity" evidence="1">
    <location>
        <begin position="75"/>
        <end position="89"/>
    </location>
</feature>
<evidence type="ECO:0000256" key="2">
    <source>
        <dbReference type="SAM" id="Phobius"/>
    </source>
</evidence>